<dbReference type="SUPFAM" id="SSF53697">
    <property type="entry name" value="SIS domain"/>
    <property type="match status" value="1"/>
</dbReference>
<protein>
    <recommendedName>
        <fullName evidence="3">SIS domain-containing protein</fullName>
    </recommendedName>
</protein>
<reference evidence="1 2" key="1">
    <citation type="journal article" date="2015" name="Genome Announc.">
        <title>Complete Genome Sequence of Corynebacterium kutscheri DSM 20755, a Corynebacterial Type Strain with Remarkably Low G+C Content of Chromosomal DNA.</title>
        <authorList>
            <person name="Ruckert C."/>
            <person name="Albersmeier A."/>
            <person name="Winkler A."/>
            <person name="Tauch A."/>
        </authorList>
    </citation>
    <scope>NUCLEOTIDE SEQUENCE [LARGE SCALE GENOMIC DNA]</scope>
    <source>
        <strain evidence="1 2">DSM 20755</strain>
    </source>
</reference>
<dbReference type="OrthoDB" id="4427542at2"/>
<keyword evidence="2" id="KW-1185">Reference proteome</keyword>
<organism evidence="1 2">
    <name type="scientific">Corynebacterium kutscheri</name>
    <dbReference type="NCBI Taxonomy" id="35755"/>
    <lineage>
        <taxon>Bacteria</taxon>
        <taxon>Bacillati</taxon>
        <taxon>Actinomycetota</taxon>
        <taxon>Actinomycetes</taxon>
        <taxon>Mycobacteriales</taxon>
        <taxon>Corynebacteriaceae</taxon>
        <taxon>Corynebacterium</taxon>
    </lineage>
</organism>
<evidence type="ECO:0000313" key="2">
    <source>
        <dbReference type="Proteomes" id="UP000033457"/>
    </source>
</evidence>
<dbReference type="RefSeq" id="WP_046438818.1">
    <property type="nucleotide sequence ID" value="NZ_CP011312.1"/>
</dbReference>
<proteinExistence type="predicted"/>
<evidence type="ECO:0008006" key="3">
    <source>
        <dbReference type="Google" id="ProtNLM"/>
    </source>
</evidence>
<dbReference type="KEGG" id="cku:UL82_02380"/>
<gene>
    <name evidence="1" type="ORF">UL82_02380</name>
</gene>
<evidence type="ECO:0000313" key="1">
    <source>
        <dbReference type="EMBL" id="AKE40701.1"/>
    </source>
</evidence>
<dbReference type="GO" id="GO:0097367">
    <property type="term" value="F:carbohydrate derivative binding"/>
    <property type="evidence" value="ECO:0007669"/>
    <property type="project" value="InterPro"/>
</dbReference>
<dbReference type="HOGENOM" id="CLU_828234_0_0_11"/>
<dbReference type="STRING" id="35755.UL82_02380"/>
<dbReference type="Proteomes" id="UP000033457">
    <property type="component" value="Chromosome"/>
</dbReference>
<dbReference type="AlphaFoldDB" id="A0A0F6TCZ8"/>
<dbReference type="EMBL" id="CP011312">
    <property type="protein sequence ID" value="AKE40701.1"/>
    <property type="molecule type" value="Genomic_DNA"/>
</dbReference>
<sequence length="325" mass="34397">MSTYDSDPGSRVDVATGYDKEIVGFYDLAHEGAQLRLIASQVAAGEFSSLRGFSPRSIVIVAGDGLSAVVARLAVALRTPLAMPVVISDSLPTYVGALDVVIVVTEKGDDETLSKAVITAGNRGCVVVLCAAAGLLKEDAAKDALVCASLPQVEGPSPMRTVGVILASIDSLSEDPLILAQHLEHMAELIDQELEICSPERDEVVNPARQLAQLDGRIIHTGKNRVGLAVAEAVTYLWATQGRTSTSLSFVELGIAREKFIGNSTDIFYDPFFDEGSNLLPLNIVVWCTPEPGFVGAIAQSTKDPTPLGSPLQLLTRAFAATAFF</sequence>
<dbReference type="GO" id="GO:1901135">
    <property type="term" value="P:carbohydrate derivative metabolic process"/>
    <property type="evidence" value="ECO:0007669"/>
    <property type="project" value="InterPro"/>
</dbReference>
<accession>A0A0F6TCZ8</accession>
<dbReference type="InterPro" id="IPR046348">
    <property type="entry name" value="SIS_dom_sf"/>
</dbReference>
<name>A0A0F6TCZ8_9CORY</name>